<dbReference type="InterPro" id="IPR006311">
    <property type="entry name" value="TAT_signal"/>
</dbReference>
<comment type="caution">
    <text evidence="1">The sequence shown here is derived from an EMBL/GenBank/DDBJ whole genome shotgun (WGS) entry which is preliminary data.</text>
</comment>
<evidence type="ECO:0000313" key="2">
    <source>
        <dbReference type="Proteomes" id="UP000481583"/>
    </source>
</evidence>
<dbReference type="PROSITE" id="PS51318">
    <property type="entry name" value="TAT"/>
    <property type="match status" value="1"/>
</dbReference>
<protein>
    <submittedName>
        <fullName evidence="1">Twin-arginine translocation signal domain-containing protein</fullName>
    </submittedName>
</protein>
<feature type="non-terminal residue" evidence="1">
    <location>
        <position position="42"/>
    </location>
</feature>
<gene>
    <name evidence="1" type="ORF">G5C51_37725</name>
</gene>
<dbReference type="Proteomes" id="UP000481583">
    <property type="component" value="Unassembled WGS sequence"/>
</dbReference>
<accession>A0A6G4UC71</accession>
<keyword evidence="2" id="KW-1185">Reference proteome</keyword>
<dbReference type="EMBL" id="JAAKZV010000316">
    <property type="protein sequence ID" value="NGN69612.1"/>
    <property type="molecule type" value="Genomic_DNA"/>
</dbReference>
<dbReference type="AlphaFoldDB" id="A0A6G4UC71"/>
<reference evidence="1 2" key="1">
    <citation type="submission" date="2020-02" db="EMBL/GenBank/DDBJ databases">
        <title>Whole-genome analyses of novel actinobacteria.</title>
        <authorList>
            <person name="Sahin N."/>
        </authorList>
    </citation>
    <scope>NUCLEOTIDE SEQUENCE [LARGE SCALE GENOMIC DNA]</scope>
    <source>
        <strain evidence="1 2">A7024</strain>
    </source>
</reference>
<proteinExistence type="predicted"/>
<organism evidence="1 2">
    <name type="scientific">Streptomyces coryli</name>
    <dbReference type="NCBI Taxonomy" id="1128680"/>
    <lineage>
        <taxon>Bacteria</taxon>
        <taxon>Bacillati</taxon>
        <taxon>Actinomycetota</taxon>
        <taxon>Actinomycetes</taxon>
        <taxon>Kitasatosporales</taxon>
        <taxon>Streptomycetaceae</taxon>
        <taxon>Streptomyces</taxon>
    </lineage>
</organism>
<name>A0A6G4UC71_9ACTN</name>
<dbReference type="InterPro" id="IPR019546">
    <property type="entry name" value="TAT_signal_bac_arc"/>
</dbReference>
<evidence type="ECO:0000313" key="1">
    <source>
        <dbReference type="EMBL" id="NGN69612.1"/>
    </source>
</evidence>
<dbReference type="NCBIfam" id="TIGR01409">
    <property type="entry name" value="TAT_signal_seq"/>
    <property type="match status" value="1"/>
</dbReference>
<sequence length="42" mass="4068">MTDPATSSTPSVRRSRRSLLGAAAATALALPLANAAPSSAAS</sequence>